<keyword evidence="3" id="KW-1185">Reference proteome</keyword>
<evidence type="ECO:0000313" key="2">
    <source>
        <dbReference type="EMBL" id="GAX58442.1"/>
    </source>
</evidence>
<feature type="transmembrane region" description="Helical" evidence="1">
    <location>
        <begin position="47"/>
        <end position="71"/>
    </location>
</feature>
<accession>A0A250VWQ0</accession>
<dbReference type="EMBL" id="BDQI01000053">
    <property type="protein sequence ID" value="GAX58442.1"/>
    <property type="molecule type" value="Genomic_DNA"/>
</dbReference>
<dbReference type="Pfam" id="PF19865">
    <property type="entry name" value="DUF6338"/>
    <property type="match status" value="1"/>
</dbReference>
<feature type="transmembrane region" description="Helical" evidence="1">
    <location>
        <begin position="6"/>
        <end position="26"/>
    </location>
</feature>
<dbReference type="AlphaFoldDB" id="A0A250VWQ0"/>
<sequence>MTIPTTAYAVAVFLVLVLPGIVYGVVRATVSGNRPHDRGWTPRVLQAILVSILLDTVYLLVLGKTAVSWVTEGTDTLRAHPRLAALAVLCLGLLVPALLAYLRHGEPRWREARAIGRFPVRVPARGTTNSPVPTAWDQVASRLEGRWVRIRLSDGRWVGGWFATKSFVSTYPEPRDIFIEDQHHIAPDGTIGDPVNATAGVWVSLKDGDIVEWLYP</sequence>
<dbReference type="InterPro" id="IPR045919">
    <property type="entry name" value="DUF6338"/>
</dbReference>
<keyword evidence="1" id="KW-1133">Transmembrane helix</keyword>
<protein>
    <submittedName>
        <fullName evidence="2">Uncharacterized protein</fullName>
    </submittedName>
</protein>
<feature type="transmembrane region" description="Helical" evidence="1">
    <location>
        <begin position="83"/>
        <end position="102"/>
    </location>
</feature>
<name>A0A250VWQ0_STROL</name>
<keyword evidence="1" id="KW-0472">Membrane</keyword>
<proteinExistence type="predicted"/>
<gene>
    <name evidence="2" type="ORF">SO3561_10015</name>
</gene>
<organism evidence="2 3">
    <name type="scientific">Streptomyces olivochromogenes</name>
    <dbReference type="NCBI Taxonomy" id="1963"/>
    <lineage>
        <taxon>Bacteria</taxon>
        <taxon>Bacillati</taxon>
        <taxon>Actinomycetota</taxon>
        <taxon>Actinomycetes</taxon>
        <taxon>Kitasatosporales</taxon>
        <taxon>Streptomycetaceae</taxon>
        <taxon>Streptomyces</taxon>
    </lineage>
</organism>
<keyword evidence="1" id="KW-0812">Transmembrane</keyword>
<dbReference type="RefSeq" id="WP_067385497.1">
    <property type="nucleotide sequence ID" value="NZ_BDQI01000053.1"/>
</dbReference>
<dbReference type="Proteomes" id="UP000217446">
    <property type="component" value="Unassembled WGS sequence"/>
</dbReference>
<reference evidence="3" key="1">
    <citation type="submission" date="2017-05" db="EMBL/GenBank/DDBJ databases">
        <title>Streptomyces olivochromogenes NBRC 3561 whole genome shotgun sequence.</title>
        <authorList>
            <person name="Dohra H."/>
            <person name="Kodani S."/>
        </authorList>
    </citation>
    <scope>NUCLEOTIDE SEQUENCE [LARGE SCALE GENOMIC DNA]</scope>
    <source>
        <strain evidence="3">NBRC 3561</strain>
    </source>
</reference>
<evidence type="ECO:0000256" key="1">
    <source>
        <dbReference type="SAM" id="Phobius"/>
    </source>
</evidence>
<comment type="caution">
    <text evidence="2">The sequence shown here is derived from an EMBL/GenBank/DDBJ whole genome shotgun (WGS) entry which is preliminary data.</text>
</comment>
<evidence type="ECO:0000313" key="3">
    <source>
        <dbReference type="Proteomes" id="UP000217446"/>
    </source>
</evidence>